<keyword evidence="5" id="KW-0812">Transmembrane</keyword>
<comment type="caution">
    <text evidence="7">The sequence shown here is derived from an EMBL/GenBank/DDBJ whole genome shotgun (WGS) entry which is preliminary data.</text>
</comment>
<dbReference type="FunFam" id="2.40.30.70:FF:000003">
    <property type="entry name" value="tRNA (Adenine(37)-N6)-methyltransferase isoform A"/>
    <property type="match status" value="1"/>
</dbReference>
<keyword evidence="3" id="KW-0175">Coiled coil</keyword>
<evidence type="ECO:0000256" key="3">
    <source>
        <dbReference type="SAM" id="Coils"/>
    </source>
</evidence>
<evidence type="ECO:0000259" key="6">
    <source>
        <dbReference type="PROSITE" id="PS51668"/>
    </source>
</evidence>
<accession>A0AAV3QYC5</accession>
<evidence type="ECO:0000256" key="4">
    <source>
        <dbReference type="SAM" id="MobiDB-lite"/>
    </source>
</evidence>
<comment type="similarity">
    <text evidence="2">Belongs to the tRNA methyltransferase O family.</text>
</comment>
<organism evidence="7 8">
    <name type="scientific">Lithospermum erythrorhizon</name>
    <name type="common">Purple gromwell</name>
    <name type="synonym">Lithospermum officinale var. erythrorhizon</name>
    <dbReference type="NCBI Taxonomy" id="34254"/>
    <lineage>
        <taxon>Eukaryota</taxon>
        <taxon>Viridiplantae</taxon>
        <taxon>Streptophyta</taxon>
        <taxon>Embryophyta</taxon>
        <taxon>Tracheophyta</taxon>
        <taxon>Spermatophyta</taxon>
        <taxon>Magnoliopsida</taxon>
        <taxon>eudicotyledons</taxon>
        <taxon>Gunneridae</taxon>
        <taxon>Pentapetalae</taxon>
        <taxon>asterids</taxon>
        <taxon>lamiids</taxon>
        <taxon>Boraginales</taxon>
        <taxon>Boraginaceae</taxon>
        <taxon>Boraginoideae</taxon>
        <taxon>Lithospermeae</taxon>
        <taxon>Lithospermum</taxon>
    </lineage>
</organism>
<evidence type="ECO:0000256" key="1">
    <source>
        <dbReference type="ARBA" id="ARBA00022691"/>
    </source>
</evidence>
<dbReference type="Gene3D" id="2.40.30.70">
    <property type="entry name" value="YaeB-like"/>
    <property type="match status" value="1"/>
</dbReference>
<proteinExistence type="inferred from homology"/>
<dbReference type="Pfam" id="PF01980">
    <property type="entry name" value="TrmO_N"/>
    <property type="match status" value="1"/>
</dbReference>
<dbReference type="InterPro" id="IPR036413">
    <property type="entry name" value="YaeB-like_sf"/>
</dbReference>
<feature type="region of interest" description="Disordered" evidence="4">
    <location>
        <begin position="303"/>
        <end position="342"/>
    </location>
</feature>
<evidence type="ECO:0000256" key="5">
    <source>
        <dbReference type="SAM" id="Phobius"/>
    </source>
</evidence>
<keyword evidence="5" id="KW-0472">Membrane</keyword>
<sequence length="389" mass="43497">MTTVKWATLSAAFTIAASSAFSVYVIWRIKSKGVDRKLKELEKAAKAALENCAAERQGRIRAQQALRKALANPNSDSAEFHSYPMVSFLNDCKYNSRSPEDLMQRMMNGTPRQPLLVPLAKACLMFDRSRVPQASLDGLEGYSHCWIIYVFHLNTDLEKLWRHPSQSKLKAKVRVPRLEGERIGIFATRTPHRPCPIGLTVAKVEDVRGHKVMLSGVDLVNGTPVLDVKPYLPYCDSIEGATVPDWVKGDNILAVSSVNFSPRFSCSLDRCWLTRDKNSLYSSPEEFQGLIKQVLSWDIRSVSQRSRPHNSQSDGGPGVSLDDGSKLEKDHDDEIPDNTNQQSLPCNIMYHLILEDFKISYKIDSDGNVLVEEICHSSSTQSREVTAAA</sequence>
<name>A0AAV3QYC5_LITER</name>
<dbReference type="Proteomes" id="UP001454036">
    <property type="component" value="Unassembled WGS sequence"/>
</dbReference>
<keyword evidence="8" id="KW-1185">Reference proteome</keyword>
<dbReference type="InterPro" id="IPR040372">
    <property type="entry name" value="YaeB-like"/>
</dbReference>
<dbReference type="InterPro" id="IPR023370">
    <property type="entry name" value="TrmO-like_N"/>
</dbReference>
<reference evidence="7 8" key="1">
    <citation type="submission" date="2024-01" db="EMBL/GenBank/DDBJ databases">
        <title>The complete chloroplast genome sequence of Lithospermum erythrorhizon: insights into the phylogenetic relationship among Boraginaceae species and the maternal lineages of purple gromwells.</title>
        <authorList>
            <person name="Okada T."/>
            <person name="Watanabe K."/>
        </authorList>
    </citation>
    <scope>NUCLEOTIDE SEQUENCE [LARGE SCALE GENOMIC DNA]</scope>
</reference>
<evidence type="ECO:0000313" key="7">
    <source>
        <dbReference type="EMBL" id="GAA0169132.1"/>
    </source>
</evidence>
<dbReference type="CDD" id="cd09281">
    <property type="entry name" value="UPF0066"/>
    <property type="match status" value="1"/>
</dbReference>
<feature type="transmembrane region" description="Helical" evidence="5">
    <location>
        <begin position="6"/>
        <end position="27"/>
    </location>
</feature>
<keyword evidence="1" id="KW-0949">S-adenosyl-L-methionine</keyword>
<dbReference type="PANTHER" id="PTHR12818">
    <property type="entry name" value="TRNA (ADENINE(37)-N6)-METHYLTRANSFERASE"/>
    <property type="match status" value="1"/>
</dbReference>
<feature type="domain" description="TsaA-like" evidence="6">
    <location>
        <begin position="97"/>
        <end position="240"/>
    </location>
</feature>
<dbReference type="EMBL" id="BAABME010006720">
    <property type="protein sequence ID" value="GAA0169132.1"/>
    <property type="molecule type" value="Genomic_DNA"/>
</dbReference>
<dbReference type="SUPFAM" id="SSF118196">
    <property type="entry name" value="YaeB-like"/>
    <property type="match status" value="1"/>
</dbReference>
<dbReference type="InterPro" id="IPR036414">
    <property type="entry name" value="YaeB_N_sf"/>
</dbReference>
<feature type="compositionally biased region" description="Basic and acidic residues" evidence="4">
    <location>
        <begin position="323"/>
        <end position="332"/>
    </location>
</feature>
<dbReference type="PROSITE" id="PS51668">
    <property type="entry name" value="TSAA_2"/>
    <property type="match status" value="1"/>
</dbReference>
<feature type="coiled-coil region" evidence="3">
    <location>
        <begin position="31"/>
        <end position="58"/>
    </location>
</feature>
<dbReference type="PANTHER" id="PTHR12818:SF0">
    <property type="entry name" value="TRNA (ADENINE(37)-N6)-METHYLTRANSFERASE"/>
    <property type="match status" value="1"/>
</dbReference>
<feature type="compositionally biased region" description="Polar residues" evidence="4">
    <location>
        <begin position="303"/>
        <end position="314"/>
    </location>
</feature>
<evidence type="ECO:0000313" key="8">
    <source>
        <dbReference type="Proteomes" id="UP001454036"/>
    </source>
</evidence>
<evidence type="ECO:0000256" key="2">
    <source>
        <dbReference type="ARBA" id="ARBA00033753"/>
    </source>
</evidence>
<protein>
    <recommendedName>
        <fullName evidence="6">TsaA-like domain-containing protein</fullName>
    </recommendedName>
</protein>
<keyword evidence="5" id="KW-1133">Transmembrane helix</keyword>
<gene>
    <name evidence="7" type="ORF">LIER_23680</name>
</gene>
<dbReference type="AlphaFoldDB" id="A0AAV3QYC5"/>